<dbReference type="Proteomes" id="UP001321804">
    <property type="component" value="Chromosome"/>
</dbReference>
<reference evidence="1 2" key="1">
    <citation type="journal article" date="2023" name="Microbiol. Spectr.">
        <title>Symbiosis of Carpenter Bees with Uncharacterized Lactic Acid Bacteria Showing NAD Auxotrophy.</title>
        <authorList>
            <person name="Kawasaki S."/>
            <person name="Ozawa K."/>
            <person name="Mori T."/>
            <person name="Yamamoto A."/>
            <person name="Ito M."/>
            <person name="Ohkuma M."/>
            <person name="Sakamoto M."/>
            <person name="Matsutani M."/>
        </authorList>
    </citation>
    <scope>NUCLEOTIDE SEQUENCE [LARGE SCALE GENOMIC DNA]</scope>
    <source>
        <strain evidence="1 2">KimC2</strain>
    </source>
</reference>
<organism evidence="1 2">
    <name type="scientific">Xylocopilactobacillus apis</name>
    <dbReference type="NCBI Taxonomy" id="2932183"/>
    <lineage>
        <taxon>Bacteria</taxon>
        <taxon>Bacillati</taxon>
        <taxon>Bacillota</taxon>
        <taxon>Bacilli</taxon>
        <taxon>Lactobacillales</taxon>
        <taxon>Lactobacillaceae</taxon>
        <taxon>Xylocopilactobacillus</taxon>
    </lineage>
</organism>
<sequence>MERKVLTTENIWHVEYNHTSQGKKSYGEEAILTLGNGYLGWRGHQFLANIMMTIILDYMQREFLTKQKHPWQDGM</sequence>
<proteinExistence type="predicted"/>
<gene>
    <name evidence="1" type="ORF">KIMC2_00450</name>
</gene>
<dbReference type="RefSeq" id="WP_317696827.1">
    <property type="nucleotide sequence ID" value="NZ_AP026801.1"/>
</dbReference>
<evidence type="ECO:0000313" key="1">
    <source>
        <dbReference type="EMBL" id="BDR55483.1"/>
    </source>
</evidence>
<dbReference type="SUPFAM" id="SSF74650">
    <property type="entry name" value="Galactose mutarotase-like"/>
    <property type="match status" value="1"/>
</dbReference>
<name>A0AAU9CW31_9LACO</name>
<dbReference type="InterPro" id="IPR011013">
    <property type="entry name" value="Gal_mutarotase_sf_dom"/>
</dbReference>
<protein>
    <submittedName>
        <fullName evidence="1">Uncharacterized protein</fullName>
    </submittedName>
</protein>
<keyword evidence="2" id="KW-1185">Reference proteome</keyword>
<dbReference type="GO" id="GO:0030246">
    <property type="term" value="F:carbohydrate binding"/>
    <property type="evidence" value="ECO:0007669"/>
    <property type="project" value="InterPro"/>
</dbReference>
<evidence type="ECO:0000313" key="2">
    <source>
        <dbReference type="Proteomes" id="UP001321804"/>
    </source>
</evidence>
<accession>A0AAU9CW31</accession>
<dbReference type="EMBL" id="AP026801">
    <property type="protein sequence ID" value="BDR55483.1"/>
    <property type="molecule type" value="Genomic_DNA"/>
</dbReference>
<dbReference type="AlphaFoldDB" id="A0AAU9CW31"/>
<dbReference type="KEGG" id="xak:KIMC2_00450"/>
<dbReference type="GO" id="GO:0003824">
    <property type="term" value="F:catalytic activity"/>
    <property type="evidence" value="ECO:0007669"/>
    <property type="project" value="InterPro"/>
</dbReference>
<dbReference type="GO" id="GO:0005975">
    <property type="term" value="P:carbohydrate metabolic process"/>
    <property type="evidence" value="ECO:0007669"/>
    <property type="project" value="InterPro"/>
</dbReference>